<reference evidence="1 2" key="1">
    <citation type="submission" date="2015-01" db="EMBL/GenBank/DDBJ databases">
        <title>Evolution of Trichinella species and genotypes.</title>
        <authorList>
            <person name="Korhonen P.K."/>
            <person name="Edoardo P."/>
            <person name="Giuseppe L.R."/>
            <person name="Gasser R.B."/>
        </authorList>
    </citation>
    <scope>NUCLEOTIDE SEQUENCE [LARGE SCALE GENOMIC DNA]</scope>
    <source>
        <strain evidence="1">ISS417</strain>
    </source>
</reference>
<gene>
    <name evidence="1" type="ORF">T05_6886</name>
</gene>
<dbReference type="AlphaFoldDB" id="A0A0V0SWM8"/>
<comment type="caution">
    <text evidence="1">The sequence shown here is derived from an EMBL/GenBank/DDBJ whole genome shotgun (WGS) entry which is preliminary data.</text>
</comment>
<accession>A0A0V0SWM8</accession>
<name>A0A0V0SWM8_9BILA</name>
<dbReference type="EMBL" id="JYDJ01001971">
    <property type="protein sequence ID" value="KRX31112.1"/>
    <property type="molecule type" value="Genomic_DNA"/>
</dbReference>
<evidence type="ECO:0000313" key="2">
    <source>
        <dbReference type="Proteomes" id="UP000055048"/>
    </source>
</evidence>
<evidence type="ECO:0000313" key="1">
    <source>
        <dbReference type="EMBL" id="KRX31112.1"/>
    </source>
</evidence>
<sequence length="148" mass="17026">MPQAILKKRFAFKPPLRQISKKYLLSGYASGYASGNCFLKFQIFLSFSKFYPAATPWAMPQAILKKYLLSGYASGNFKKTICLQTTPEANFKKIFALRLCLRLRLRQLFSKISNFSKFFKILPCGYALGYAPGNFKKIFALRLCLRQF</sequence>
<protein>
    <submittedName>
        <fullName evidence="1">Uncharacterized protein</fullName>
    </submittedName>
</protein>
<organism evidence="1 2">
    <name type="scientific">Trichinella murrelli</name>
    <dbReference type="NCBI Taxonomy" id="144512"/>
    <lineage>
        <taxon>Eukaryota</taxon>
        <taxon>Metazoa</taxon>
        <taxon>Ecdysozoa</taxon>
        <taxon>Nematoda</taxon>
        <taxon>Enoplea</taxon>
        <taxon>Dorylaimia</taxon>
        <taxon>Trichinellida</taxon>
        <taxon>Trichinellidae</taxon>
        <taxon>Trichinella</taxon>
    </lineage>
</organism>
<proteinExistence type="predicted"/>
<keyword evidence="2" id="KW-1185">Reference proteome</keyword>
<dbReference type="Proteomes" id="UP000055048">
    <property type="component" value="Unassembled WGS sequence"/>
</dbReference>